<reference evidence="1" key="1">
    <citation type="submission" date="2023-10" db="EMBL/GenBank/DDBJ databases">
        <title>Genome assembly of Pristionchus species.</title>
        <authorList>
            <person name="Yoshida K."/>
            <person name="Sommer R.J."/>
        </authorList>
    </citation>
    <scope>NUCLEOTIDE SEQUENCE</scope>
    <source>
        <strain evidence="1">RS0144</strain>
    </source>
</reference>
<dbReference type="Proteomes" id="UP001432027">
    <property type="component" value="Unassembled WGS sequence"/>
</dbReference>
<evidence type="ECO:0000313" key="2">
    <source>
        <dbReference type="Proteomes" id="UP001432027"/>
    </source>
</evidence>
<protein>
    <submittedName>
        <fullName evidence="1">Uncharacterized protein</fullName>
    </submittedName>
</protein>
<proteinExistence type="predicted"/>
<keyword evidence="2" id="KW-1185">Reference proteome</keyword>
<organism evidence="1 2">
    <name type="scientific">Pristionchus entomophagus</name>
    <dbReference type="NCBI Taxonomy" id="358040"/>
    <lineage>
        <taxon>Eukaryota</taxon>
        <taxon>Metazoa</taxon>
        <taxon>Ecdysozoa</taxon>
        <taxon>Nematoda</taxon>
        <taxon>Chromadorea</taxon>
        <taxon>Rhabditida</taxon>
        <taxon>Rhabditina</taxon>
        <taxon>Diplogasteromorpha</taxon>
        <taxon>Diplogasteroidea</taxon>
        <taxon>Neodiplogasteridae</taxon>
        <taxon>Pristionchus</taxon>
    </lineage>
</organism>
<name>A0AAV5T6P6_9BILA</name>
<feature type="non-terminal residue" evidence="1">
    <location>
        <position position="1"/>
    </location>
</feature>
<dbReference type="AlphaFoldDB" id="A0AAV5T6P6"/>
<sequence>TSVGLSDSVDSSRCTTSPFLPWRSLSNLSTFCCSSTSEDGTGSSSLFTIFATGDWSIPHRRWQ</sequence>
<comment type="caution">
    <text evidence="1">The sequence shown here is derived from an EMBL/GenBank/DDBJ whole genome shotgun (WGS) entry which is preliminary data.</text>
</comment>
<accession>A0AAV5T6P6</accession>
<dbReference type="EMBL" id="BTSX01000003">
    <property type="protein sequence ID" value="GMS90790.1"/>
    <property type="molecule type" value="Genomic_DNA"/>
</dbReference>
<gene>
    <name evidence="1" type="ORF">PENTCL1PPCAC_12965</name>
</gene>
<evidence type="ECO:0000313" key="1">
    <source>
        <dbReference type="EMBL" id="GMS90790.1"/>
    </source>
</evidence>